<dbReference type="InterPro" id="IPR038084">
    <property type="entry name" value="PduO/GlcC-like_sf"/>
</dbReference>
<dbReference type="Pfam" id="PF03928">
    <property type="entry name" value="HbpS-like"/>
    <property type="match status" value="1"/>
</dbReference>
<accession>A0A069BDF2</accession>
<dbReference type="SUPFAM" id="SSF143744">
    <property type="entry name" value="GlcG-like"/>
    <property type="match status" value="1"/>
</dbReference>
<dbReference type="Proteomes" id="UP000231878">
    <property type="component" value="Unassembled WGS sequence"/>
</dbReference>
<evidence type="ECO:0000313" key="2">
    <source>
        <dbReference type="EMBL" id="PJO61930.1"/>
    </source>
</evidence>
<dbReference type="EMBL" id="PHRB01000058">
    <property type="protein sequence ID" value="PJO61930.1"/>
    <property type="molecule type" value="Genomic_DNA"/>
</dbReference>
<evidence type="ECO:0000313" key="1">
    <source>
        <dbReference type="EMBL" id="KGX10997.1"/>
    </source>
</evidence>
<evidence type="ECO:0000313" key="4">
    <source>
        <dbReference type="Proteomes" id="UP000231878"/>
    </source>
</evidence>
<dbReference type="AlphaFoldDB" id="A0A069BDF2"/>
<dbReference type="PANTHER" id="PTHR34309:SF1">
    <property type="entry name" value="PROTEIN GLCG"/>
    <property type="match status" value="1"/>
</dbReference>
<dbReference type="Gene3D" id="3.30.450.150">
    <property type="entry name" value="Haem-degrading domain"/>
    <property type="match status" value="1"/>
</dbReference>
<organism evidence="1 3">
    <name type="scientific">Burkholderia pseudomallei</name>
    <name type="common">Pseudomonas pseudomallei</name>
    <dbReference type="NCBI Taxonomy" id="28450"/>
    <lineage>
        <taxon>Bacteria</taxon>
        <taxon>Pseudomonadati</taxon>
        <taxon>Pseudomonadota</taxon>
        <taxon>Betaproteobacteria</taxon>
        <taxon>Burkholderiales</taxon>
        <taxon>Burkholderiaceae</taxon>
        <taxon>Burkholderia</taxon>
        <taxon>pseudomallei group</taxon>
    </lineage>
</organism>
<reference evidence="1 3" key="1">
    <citation type="submission" date="2014-08" db="EMBL/GenBank/DDBJ databases">
        <authorList>
            <person name="Bunnell A."/>
            <person name="Chain P.S."/>
            <person name="Chertkov O."/>
            <person name="Currie B.J."/>
            <person name="Daligault H.E."/>
            <person name="Davenport K.W."/>
            <person name="Davis C."/>
            <person name="Gleasner C.D."/>
            <person name="Johnson S.L."/>
            <person name="Kaestli M."/>
            <person name="Koren S."/>
            <person name="Kunde Y.A."/>
            <person name="Mayo M."/>
            <person name="McMurry K.K."/>
            <person name="Price E.P."/>
            <person name="Reitenga K.G."/>
            <person name="Robison R."/>
            <person name="Rosovitz M.J."/>
            <person name="Sarovich D.S."/>
            <person name="Teshima H."/>
        </authorList>
    </citation>
    <scope>NUCLEOTIDE SEQUENCE [LARGE SCALE GENOMIC DNA]</scope>
    <source>
        <strain evidence="1 3">MSHR44</strain>
    </source>
</reference>
<dbReference type="InterPro" id="IPR052517">
    <property type="entry name" value="GlcG_carb_metab_protein"/>
</dbReference>
<dbReference type="RefSeq" id="WP_004199588.1">
    <property type="nucleotide sequence ID" value="NZ_AP028072.1"/>
</dbReference>
<dbReference type="Proteomes" id="UP000030475">
    <property type="component" value="Unassembled WGS sequence"/>
</dbReference>
<dbReference type="OrthoDB" id="9800768at2"/>
<dbReference type="eggNOG" id="COG3193">
    <property type="taxonomic scope" value="Bacteria"/>
</dbReference>
<name>A0A069BDF2_BURPE</name>
<gene>
    <name evidence="2" type="ORF">CWD88_33960</name>
    <name evidence="1" type="ORF">Y036_4685</name>
</gene>
<dbReference type="InterPro" id="IPR005624">
    <property type="entry name" value="PduO/GlcC-like"/>
</dbReference>
<dbReference type="KEGG" id="but:X994_4247"/>
<dbReference type="GeneID" id="93062480"/>
<dbReference type="EMBL" id="JQIM01000009">
    <property type="protein sequence ID" value="KGX10997.1"/>
    <property type="molecule type" value="Genomic_DNA"/>
</dbReference>
<comment type="caution">
    <text evidence="1">The sequence shown here is derived from an EMBL/GenBank/DDBJ whole genome shotgun (WGS) entry which is preliminary data.</text>
</comment>
<dbReference type="PANTHER" id="PTHR34309">
    <property type="entry name" value="SLR1406 PROTEIN"/>
    <property type="match status" value="1"/>
</dbReference>
<reference evidence="2 4" key="2">
    <citation type="submission" date="2017-11" db="EMBL/GenBank/DDBJ databases">
        <title>Molecular characterization of Burkholderia pseudomallei and closely related isolates from Vietnam.</title>
        <authorList>
            <person name="Ustinov D.V."/>
            <person name="Antonov A.S."/>
            <person name="Avdusheva E.F."/>
            <person name="Shpak I.M."/>
            <person name="Zakharova I.B."/>
            <person name="Thi L.A."/>
            <person name="Teteryatnikova N."/>
            <person name="Lopasteyskaya Y.A."/>
            <person name="Kuzyutina J.A."/>
            <person name="Ngo T.N."/>
            <person name="Victorov D.V."/>
        </authorList>
    </citation>
    <scope>NUCLEOTIDE SEQUENCE [LARGE SCALE GENOMIC DNA]</scope>
    <source>
        <strain evidence="2 4">V1512</strain>
    </source>
</reference>
<protein>
    <submittedName>
        <fullName evidence="2">Heme-binding protein</fullName>
    </submittedName>
</protein>
<sequence>MRTKPVLTSDDVNKMAAAAEAFAAANQWAVTVAIFDDGAHLLHLHRMDGAAPSTVEMAIGKGRTAALGRRESKVYEDIVLQGRISFLSVPLVGLVEGGVPIVVDGETVGAIGVSGVKSEQDAAVARAGIAALTDAG</sequence>
<proteinExistence type="predicted"/>
<evidence type="ECO:0000313" key="3">
    <source>
        <dbReference type="Proteomes" id="UP000030475"/>
    </source>
</evidence>
<dbReference type="OMA" id="RQWSVTI"/>